<dbReference type="OrthoDB" id="422283at2759"/>
<feature type="transmembrane region" description="Helical" evidence="1">
    <location>
        <begin position="130"/>
        <end position="149"/>
    </location>
</feature>
<dbReference type="Proteomes" id="UP000186817">
    <property type="component" value="Unassembled WGS sequence"/>
</dbReference>
<dbReference type="EMBL" id="LSRX01000647">
    <property type="protein sequence ID" value="OLP91841.1"/>
    <property type="molecule type" value="Genomic_DNA"/>
</dbReference>
<gene>
    <name evidence="2" type="ORF">AK812_SmicGene26421</name>
</gene>
<reference evidence="2 3" key="1">
    <citation type="submission" date="2016-02" db="EMBL/GenBank/DDBJ databases">
        <title>Genome analysis of coral dinoflagellate symbionts highlights evolutionary adaptations to a symbiotic lifestyle.</title>
        <authorList>
            <person name="Aranda M."/>
            <person name="Li Y."/>
            <person name="Liew Y.J."/>
            <person name="Baumgarten S."/>
            <person name="Simakov O."/>
            <person name="Wilson M."/>
            <person name="Piel J."/>
            <person name="Ashoor H."/>
            <person name="Bougouffa S."/>
            <person name="Bajic V.B."/>
            <person name="Ryu T."/>
            <person name="Ravasi T."/>
            <person name="Bayer T."/>
            <person name="Micklem G."/>
            <person name="Kim H."/>
            <person name="Bhak J."/>
            <person name="Lajeunesse T.C."/>
            <person name="Voolstra C.R."/>
        </authorList>
    </citation>
    <scope>NUCLEOTIDE SEQUENCE [LARGE SCALE GENOMIC DNA]</scope>
    <source>
        <strain evidence="2 3">CCMP2467</strain>
    </source>
</reference>
<evidence type="ECO:0000256" key="1">
    <source>
        <dbReference type="SAM" id="Phobius"/>
    </source>
</evidence>
<dbReference type="AlphaFoldDB" id="A0A1Q9D9K1"/>
<feature type="transmembrane region" description="Helical" evidence="1">
    <location>
        <begin position="291"/>
        <end position="308"/>
    </location>
</feature>
<keyword evidence="1" id="KW-0812">Transmembrane</keyword>
<comment type="caution">
    <text evidence="2">The sequence shown here is derived from an EMBL/GenBank/DDBJ whole genome shotgun (WGS) entry which is preliminary data.</text>
</comment>
<evidence type="ECO:0000313" key="3">
    <source>
        <dbReference type="Proteomes" id="UP000186817"/>
    </source>
</evidence>
<evidence type="ECO:0000313" key="2">
    <source>
        <dbReference type="EMBL" id="OLP91841.1"/>
    </source>
</evidence>
<feature type="transmembrane region" description="Helical" evidence="1">
    <location>
        <begin position="454"/>
        <end position="475"/>
    </location>
</feature>
<organism evidence="2 3">
    <name type="scientific">Symbiodinium microadriaticum</name>
    <name type="common">Dinoflagellate</name>
    <name type="synonym">Zooxanthella microadriatica</name>
    <dbReference type="NCBI Taxonomy" id="2951"/>
    <lineage>
        <taxon>Eukaryota</taxon>
        <taxon>Sar</taxon>
        <taxon>Alveolata</taxon>
        <taxon>Dinophyceae</taxon>
        <taxon>Suessiales</taxon>
        <taxon>Symbiodiniaceae</taxon>
        <taxon>Symbiodinium</taxon>
    </lineage>
</organism>
<feature type="transmembrane region" description="Helical" evidence="1">
    <location>
        <begin position="487"/>
        <end position="512"/>
    </location>
</feature>
<keyword evidence="1" id="KW-1133">Transmembrane helix</keyword>
<keyword evidence="1" id="KW-0472">Membrane</keyword>
<keyword evidence="3" id="KW-1185">Reference proteome</keyword>
<feature type="transmembrane region" description="Helical" evidence="1">
    <location>
        <begin position="524"/>
        <end position="544"/>
    </location>
</feature>
<protein>
    <submittedName>
        <fullName evidence="2">Uncharacterized protein</fullName>
    </submittedName>
</protein>
<proteinExistence type="predicted"/>
<accession>A0A1Q9D9K1</accession>
<feature type="transmembrane region" description="Helical" evidence="1">
    <location>
        <begin position="227"/>
        <end position="247"/>
    </location>
</feature>
<name>A0A1Q9D9K1_SYMMI</name>
<sequence>MVRLRHPTSAQALCDQGLFRASSARQILSGMGKVFASGLTGVIGAAEVSTLRPEDVSSAGDAAFAGTEPVSHVEVFISHTWGSPRWLKYLGICYFLNMGLAVKAAVAAWLLAVVGLMAFKATKMFCGKQYLLLLLTEFPVLIFFVFFFFGQSLSRGLWAPTLWLDKLCIHQTNQSLKAQQVAALPVFVARSRRMLVLWDDTYFERLWCNMEMATFARYSESPEKMQFVPLWLAPWLLSAVLLDLLGVEFLRCMEADEATEIITQTGIKMGLAMLGDSREALLFLEGFLHSFPYFVCYLPMALPSMLSFKSKIQGHQLMLHQMASFDIKKAKCSVESDRPLVEEQVAMHFQPKLETDVIVAGGSELAPEAVESGALREEALDRFNSYVQGPLRSTLLDCIGEVHEVPFQLCSLCMLPMTTFNATAIIPSAWEGCGTLSTLGYASPWDWRLWMPSLVAWCLAQTLAYPVTFPILLRLLQQVESATENAWVQLLFGILCSCFVYAYTFFCSGIIFGCAMVLSQRPSFVWIAASLFAFGFLVMQFWLLDLT</sequence>
<feature type="transmembrane region" description="Helical" evidence="1">
    <location>
        <begin position="94"/>
        <end position="118"/>
    </location>
</feature>